<dbReference type="InterPro" id="IPR017927">
    <property type="entry name" value="FAD-bd_FR_type"/>
</dbReference>
<feature type="binding site" evidence="13">
    <location>
        <position position="123"/>
    </location>
    <ligand>
        <name>FAD</name>
        <dbReference type="ChEBI" id="CHEBI:57692"/>
    </ligand>
</feature>
<evidence type="ECO:0000256" key="8">
    <source>
        <dbReference type="ARBA" id="ARBA00022989"/>
    </source>
</evidence>
<comment type="similarity">
    <text evidence="3 14">Belongs to the flavoprotein pyridine nucleotide cytochrome reductase family.</text>
</comment>
<dbReference type="InterPro" id="IPR039261">
    <property type="entry name" value="FNR_nucleotide-bd"/>
</dbReference>
<evidence type="ECO:0000256" key="14">
    <source>
        <dbReference type="RuleBase" id="RU361226"/>
    </source>
</evidence>
<feature type="binding site" evidence="13">
    <location>
        <position position="131"/>
    </location>
    <ligand>
        <name>FAD</name>
        <dbReference type="ChEBI" id="CHEBI:57692"/>
    </ligand>
</feature>
<dbReference type="PRINTS" id="PR00406">
    <property type="entry name" value="CYTB5RDTASE"/>
</dbReference>
<dbReference type="InterPro" id="IPR001709">
    <property type="entry name" value="Flavoprot_Pyr_Nucl_cyt_Rdtase"/>
</dbReference>
<gene>
    <name evidence="17" type="ORF">ACJRO7_028685</name>
</gene>
<feature type="binding site" evidence="13">
    <location>
        <position position="130"/>
    </location>
    <ligand>
        <name>FAD</name>
        <dbReference type="ChEBI" id="CHEBI:57692"/>
    </ligand>
</feature>
<keyword evidence="4 13" id="KW-0285">Flavoprotein</keyword>
<evidence type="ECO:0000256" key="4">
    <source>
        <dbReference type="ARBA" id="ARBA00022630"/>
    </source>
</evidence>
<comment type="subcellular location">
    <subcellularLocation>
        <location evidence="2">Mitochondrion outer membrane</location>
    </subcellularLocation>
</comment>
<dbReference type="SUPFAM" id="SSF52343">
    <property type="entry name" value="Ferredoxin reductase-like, C-terminal NADP-linked domain"/>
    <property type="match status" value="1"/>
</dbReference>
<keyword evidence="12 15" id="KW-0472">Membrane</keyword>
<feature type="binding site" evidence="13">
    <location>
        <position position="129"/>
    </location>
    <ligand>
        <name>FAD</name>
        <dbReference type="ChEBI" id="CHEBI:57692"/>
    </ligand>
</feature>
<dbReference type="GO" id="GO:0005741">
    <property type="term" value="C:mitochondrial outer membrane"/>
    <property type="evidence" value="ECO:0007669"/>
    <property type="project" value="UniProtKB-SubCell"/>
</dbReference>
<dbReference type="Proteomes" id="UP001634007">
    <property type="component" value="Unassembled WGS sequence"/>
</dbReference>
<dbReference type="PROSITE" id="PS51384">
    <property type="entry name" value="FAD_FR"/>
    <property type="match status" value="1"/>
</dbReference>
<protein>
    <recommendedName>
        <fullName evidence="14">NADH-cytochrome b5 reductase</fullName>
        <ecNumber evidence="14">1.6.2.2</ecNumber>
    </recommendedName>
</protein>
<dbReference type="FunFam" id="3.40.50.80:FF:000019">
    <property type="entry name" value="NADH-cytochrome b5 reductase"/>
    <property type="match status" value="1"/>
</dbReference>
<evidence type="ECO:0000313" key="17">
    <source>
        <dbReference type="EMBL" id="KAL3731858.1"/>
    </source>
</evidence>
<evidence type="ECO:0000256" key="12">
    <source>
        <dbReference type="ARBA" id="ARBA00023136"/>
    </source>
</evidence>
<keyword evidence="7 13" id="KW-0274">FAD</keyword>
<dbReference type="PRINTS" id="PR00371">
    <property type="entry name" value="FPNCR"/>
</dbReference>
<reference evidence="17 18" key="1">
    <citation type="submission" date="2024-11" db="EMBL/GenBank/DDBJ databases">
        <title>Chromosome-level genome assembly of Eucalyptus globulus Labill. provides insights into its genome evolution.</title>
        <authorList>
            <person name="Li X."/>
        </authorList>
    </citation>
    <scope>NUCLEOTIDE SEQUENCE [LARGE SCALE GENOMIC DNA]</scope>
    <source>
        <strain evidence="17">CL2024</strain>
        <tissue evidence="17">Fresh tender leaves</tissue>
    </source>
</reference>
<name>A0ABD3K0G1_EUCGL</name>
<dbReference type="InterPro" id="IPR001433">
    <property type="entry name" value="OxRdtase_FAD/NAD-bd"/>
</dbReference>
<dbReference type="PANTHER" id="PTHR19370">
    <property type="entry name" value="NADH-CYTOCHROME B5 REDUCTASE"/>
    <property type="match status" value="1"/>
</dbReference>
<comment type="catalytic activity">
    <reaction evidence="14">
        <text>2 Fe(III)-[cytochrome b5] + NADH = 2 Fe(II)-[cytochrome b5] + NAD(+) + H(+)</text>
        <dbReference type="Rhea" id="RHEA:46680"/>
        <dbReference type="Rhea" id="RHEA-COMP:10438"/>
        <dbReference type="Rhea" id="RHEA-COMP:10439"/>
        <dbReference type="ChEBI" id="CHEBI:15378"/>
        <dbReference type="ChEBI" id="CHEBI:29033"/>
        <dbReference type="ChEBI" id="CHEBI:29034"/>
        <dbReference type="ChEBI" id="CHEBI:57540"/>
        <dbReference type="ChEBI" id="CHEBI:57945"/>
        <dbReference type="EC" id="1.6.2.2"/>
    </reaction>
</comment>
<dbReference type="Pfam" id="PF00175">
    <property type="entry name" value="NAD_binding_1"/>
    <property type="match status" value="1"/>
</dbReference>
<dbReference type="SUPFAM" id="SSF63380">
    <property type="entry name" value="Riboflavin synthase domain-like"/>
    <property type="match status" value="1"/>
</dbReference>
<evidence type="ECO:0000256" key="6">
    <source>
        <dbReference type="ARBA" id="ARBA00022787"/>
    </source>
</evidence>
<evidence type="ECO:0000256" key="13">
    <source>
        <dbReference type="PIRSR" id="PIRSR601834-1"/>
    </source>
</evidence>
<evidence type="ECO:0000256" key="11">
    <source>
        <dbReference type="ARBA" id="ARBA00023128"/>
    </source>
</evidence>
<sequence>MLSFESTKMGILQLIQDRPNPIGVALALGAIFISAVYIFKRRRSRGCLDPSKFKEFRLIKKTQISPNTARFKFALPTPNSVLGLPVGQHVICRGKDKDGEEVIRPYTPITLDSDVGYFELVVKMYPEGKMSHHFREMREGDYLAVKGPKGRLKYKPNQARAFGMIAGGSGITPMFQALIRAILKNPKDKTKVHLIYANTTIDDILLKEELDSFAEKFPDRFTVYYVLSKPPENWNGGAGRVTKEMIRAHCPPPASDIQILRCGPPPMNKAMAAHLNELGYTQDMQFEF</sequence>
<evidence type="ECO:0000256" key="1">
    <source>
        <dbReference type="ARBA" id="ARBA00001974"/>
    </source>
</evidence>
<organism evidence="17 18">
    <name type="scientific">Eucalyptus globulus</name>
    <name type="common">Tasmanian blue gum</name>
    <dbReference type="NCBI Taxonomy" id="34317"/>
    <lineage>
        <taxon>Eukaryota</taxon>
        <taxon>Viridiplantae</taxon>
        <taxon>Streptophyta</taxon>
        <taxon>Embryophyta</taxon>
        <taxon>Tracheophyta</taxon>
        <taxon>Spermatophyta</taxon>
        <taxon>Magnoliopsida</taxon>
        <taxon>eudicotyledons</taxon>
        <taxon>Gunneridae</taxon>
        <taxon>Pentapetalae</taxon>
        <taxon>rosids</taxon>
        <taxon>malvids</taxon>
        <taxon>Myrtales</taxon>
        <taxon>Myrtaceae</taxon>
        <taxon>Myrtoideae</taxon>
        <taxon>Eucalypteae</taxon>
        <taxon>Eucalyptus</taxon>
    </lineage>
</organism>
<feature type="binding site" evidence="13">
    <location>
        <position position="172"/>
    </location>
    <ligand>
        <name>FAD</name>
        <dbReference type="ChEBI" id="CHEBI:57692"/>
    </ligand>
</feature>
<keyword evidence="9 14" id="KW-0560">Oxidoreductase</keyword>
<evidence type="ECO:0000256" key="2">
    <source>
        <dbReference type="ARBA" id="ARBA00004294"/>
    </source>
</evidence>
<feature type="binding site" evidence="13">
    <location>
        <position position="104"/>
    </location>
    <ligand>
        <name>FAD</name>
        <dbReference type="ChEBI" id="CHEBI:57692"/>
    </ligand>
</feature>
<comment type="caution">
    <text evidence="17">The sequence shown here is derived from an EMBL/GenBank/DDBJ whole genome shotgun (WGS) entry which is preliminary data.</text>
</comment>
<comment type="cofactor">
    <cofactor evidence="1 13 14">
        <name>FAD</name>
        <dbReference type="ChEBI" id="CHEBI:57692"/>
    </cofactor>
</comment>
<dbReference type="InterPro" id="IPR008333">
    <property type="entry name" value="Cbr1-like_FAD-bd_dom"/>
</dbReference>
<feature type="transmembrane region" description="Helical" evidence="15">
    <location>
        <begin position="20"/>
        <end position="39"/>
    </location>
</feature>
<keyword evidence="6" id="KW-1000">Mitochondrion outer membrane</keyword>
<evidence type="ECO:0000256" key="5">
    <source>
        <dbReference type="ARBA" id="ARBA00022692"/>
    </source>
</evidence>
<evidence type="ECO:0000256" key="10">
    <source>
        <dbReference type="ARBA" id="ARBA00023027"/>
    </source>
</evidence>
<evidence type="ECO:0000256" key="15">
    <source>
        <dbReference type="SAM" id="Phobius"/>
    </source>
</evidence>
<dbReference type="FunFam" id="2.40.30.10:FF:000032">
    <property type="entry name" value="NADH-cytochrome b5 reductase"/>
    <property type="match status" value="1"/>
</dbReference>
<feature type="domain" description="FAD-binding FR-type" evidence="16">
    <location>
        <begin position="51"/>
        <end position="155"/>
    </location>
</feature>
<dbReference type="AlphaFoldDB" id="A0ABD3K0G1"/>
<keyword evidence="18" id="KW-1185">Reference proteome</keyword>
<evidence type="ECO:0000256" key="3">
    <source>
        <dbReference type="ARBA" id="ARBA00006105"/>
    </source>
</evidence>
<keyword evidence="11" id="KW-0496">Mitochondrion</keyword>
<dbReference type="EMBL" id="JBJKBG010000007">
    <property type="protein sequence ID" value="KAL3731858.1"/>
    <property type="molecule type" value="Genomic_DNA"/>
</dbReference>
<dbReference type="GO" id="GO:0090524">
    <property type="term" value="F:cytochrome-b5 reductase activity, acting on NADH"/>
    <property type="evidence" value="ECO:0007669"/>
    <property type="project" value="UniProtKB-EC"/>
</dbReference>
<dbReference type="Pfam" id="PF00970">
    <property type="entry name" value="FAD_binding_6"/>
    <property type="match status" value="1"/>
</dbReference>
<evidence type="ECO:0000313" key="18">
    <source>
        <dbReference type="Proteomes" id="UP001634007"/>
    </source>
</evidence>
<feature type="binding site" evidence="13">
    <location>
        <position position="105"/>
    </location>
    <ligand>
        <name>FAD</name>
        <dbReference type="ChEBI" id="CHEBI:57692"/>
    </ligand>
</feature>
<proteinExistence type="inferred from homology"/>
<dbReference type="CDD" id="cd06183">
    <property type="entry name" value="cyt_b5_reduct_like"/>
    <property type="match status" value="1"/>
</dbReference>
<dbReference type="Gene3D" id="3.40.50.80">
    <property type="entry name" value="Nucleotide-binding domain of ferredoxin-NADP reductase (FNR) module"/>
    <property type="match status" value="1"/>
</dbReference>
<evidence type="ECO:0000256" key="9">
    <source>
        <dbReference type="ARBA" id="ARBA00023002"/>
    </source>
</evidence>
<keyword evidence="8 15" id="KW-1133">Transmembrane helix</keyword>
<keyword evidence="5 15" id="KW-0812">Transmembrane</keyword>
<dbReference type="PANTHER" id="PTHR19370:SF200">
    <property type="entry name" value="NADH-CYTOCHROME B5 REDUCTASE"/>
    <property type="match status" value="1"/>
</dbReference>
<dbReference type="Gene3D" id="2.40.30.10">
    <property type="entry name" value="Translation factors"/>
    <property type="match status" value="1"/>
</dbReference>
<feature type="binding site" evidence="13">
    <location>
        <position position="106"/>
    </location>
    <ligand>
        <name>FAD</name>
        <dbReference type="ChEBI" id="CHEBI:57692"/>
    </ligand>
</feature>
<dbReference type="InterPro" id="IPR001834">
    <property type="entry name" value="CBR-like"/>
</dbReference>
<keyword evidence="10 14" id="KW-0520">NAD</keyword>
<evidence type="ECO:0000256" key="7">
    <source>
        <dbReference type="ARBA" id="ARBA00022827"/>
    </source>
</evidence>
<evidence type="ECO:0000259" key="16">
    <source>
        <dbReference type="PROSITE" id="PS51384"/>
    </source>
</evidence>
<dbReference type="EC" id="1.6.2.2" evidence="14"/>
<feature type="binding site" evidence="13">
    <location>
        <position position="121"/>
    </location>
    <ligand>
        <name>FAD</name>
        <dbReference type="ChEBI" id="CHEBI:57692"/>
    </ligand>
</feature>
<dbReference type="InterPro" id="IPR017938">
    <property type="entry name" value="Riboflavin_synthase-like_b-brl"/>
</dbReference>
<accession>A0ABD3K0G1</accession>
<feature type="transmembrane region" description="Helical" evidence="15">
    <location>
        <begin position="161"/>
        <end position="183"/>
    </location>
</feature>